<evidence type="ECO:0000256" key="3">
    <source>
        <dbReference type="ARBA" id="ARBA00022729"/>
    </source>
</evidence>
<dbReference type="PANTHER" id="PTHR30290:SF9">
    <property type="entry name" value="OLIGOPEPTIDE-BINDING PROTEIN APPA"/>
    <property type="match status" value="1"/>
</dbReference>
<dbReference type="Gene3D" id="3.10.105.10">
    <property type="entry name" value="Dipeptide-binding Protein, Domain 3"/>
    <property type="match status" value="1"/>
</dbReference>
<keyword evidence="2" id="KW-0813">Transport</keyword>
<protein>
    <submittedName>
        <fullName evidence="6">ABC transporter substrate-binding protein</fullName>
    </submittedName>
</protein>
<dbReference type="InterPro" id="IPR000914">
    <property type="entry name" value="SBP_5_dom"/>
</dbReference>
<dbReference type="RefSeq" id="WP_194423851.1">
    <property type="nucleotide sequence ID" value="NZ_BAAAPT010000001.1"/>
</dbReference>
<evidence type="ECO:0000313" key="7">
    <source>
        <dbReference type="Proteomes" id="UP001291912"/>
    </source>
</evidence>
<dbReference type="Proteomes" id="UP001291912">
    <property type="component" value="Unassembled WGS sequence"/>
</dbReference>
<evidence type="ECO:0000256" key="4">
    <source>
        <dbReference type="SAM" id="SignalP"/>
    </source>
</evidence>
<dbReference type="EMBL" id="JAWJYN010000001">
    <property type="protein sequence ID" value="MDZ8161208.1"/>
    <property type="molecule type" value="Genomic_DNA"/>
</dbReference>
<feature type="chain" id="PRO_5045608386" evidence="4">
    <location>
        <begin position="29"/>
        <end position="504"/>
    </location>
</feature>
<dbReference type="SUPFAM" id="SSF53850">
    <property type="entry name" value="Periplasmic binding protein-like II"/>
    <property type="match status" value="1"/>
</dbReference>
<dbReference type="InterPro" id="IPR030678">
    <property type="entry name" value="Peptide/Ni-bd"/>
</dbReference>
<evidence type="ECO:0000313" key="6">
    <source>
        <dbReference type="EMBL" id="MDZ8161208.1"/>
    </source>
</evidence>
<feature type="domain" description="Solute-binding protein family 5" evidence="5">
    <location>
        <begin position="85"/>
        <end position="420"/>
    </location>
</feature>
<accession>A0ABU5N545</accession>
<dbReference type="Gene3D" id="3.40.190.10">
    <property type="entry name" value="Periplasmic binding protein-like II"/>
    <property type="match status" value="1"/>
</dbReference>
<keyword evidence="7" id="KW-1185">Reference proteome</keyword>
<dbReference type="PIRSF" id="PIRSF002741">
    <property type="entry name" value="MppA"/>
    <property type="match status" value="1"/>
</dbReference>
<evidence type="ECO:0000259" key="5">
    <source>
        <dbReference type="Pfam" id="PF00496"/>
    </source>
</evidence>
<dbReference type="PROSITE" id="PS51257">
    <property type="entry name" value="PROKAR_LIPOPROTEIN"/>
    <property type="match status" value="1"/>
</dbReference>
<evidence type="ECO:0000256" key="2">
    <source>
        <dbReference type="ARBA" id="ARBA00022448"/>
    </source>
</evidence>
<sequence length="504" mass="53487">MRKSNRPWVAAVSAVAAGSLLLGGCAAGSDGDGDSTADVADELVVALAGDIDNFDPHTNQLIIYEYAIRELVFSSLVDYDVDLNLQGDLASEFEANEDATVFTFTLDPDAVFHDGTPVDAAAVIESLERAADGTDSIWSGRLADVQSYDAPDDQTVVITLNSPNAAFLAGITSIAIVAPSGFDDASSTPVGSGPYEFVSWSANDEIVLERFDDYFGDAAATESIVYKPVSDQQVALNSLYSGDIDIVSSVTSATAEQVDTDRAQIVEPTATNSLSLIEFNASGTLGDEQVRQALATALDKESIRDIAYGGDGSIQWSPIPESSWAYAEQDGYAYDLDAAAAMLEEAGASDLSFTLEIPSGFPEAEQIARVWQASLAEIGVTLTPNVTELSVWLDAYVSRDYDATWNVFNVGADPNSFFDIIMNPHLTDDYVSPEVADLAADALAVSDESARADIYGQLQEILVEELPIMAVQFTPIYSVAATGVDGYAVNPLGWPMLTGVTVAE</sequence>
<name>A0ABU5N545_9MICO</name>
<proteinExistence type="inferred from homology"/>
<comment type="similarity">
    <text evidence="1">Belongs to the bacterial solute-binding protein 5 family.</text>
</comment>
<dbReference type="InterPro" id="IPR039424">
    <property type="entry name" value="SBP_5"/>
</dbReference>
<keyword evidence="3 4" id="KW-0732">Signal</keyword>
<feature type="signal peptide" evidence="4">
    <location>
        <begin position="1"/>
        <end position="28"/>
    </location>
</feature>
<dbReference type="PANTHER" id="PTHR30290">
    <property type="entry name" value="PERIPLASMIC BINDING COMPONENT OF ABC TRANSPORTER"/>
    <property type="match status" value="1"/>
</dbReference>
<reference evidence="6 7" key="1">
    <citation type="submission" date="2023-10" db="EMBL/GenBank/DDBJ databases">
        <title>Microbacterium xanthum sp. nov., isolated from seaweed.</title>
        <authorList>
            <person name="Lee S.D."/>
        </authorList>
    </citation>
    <scope>NUCLEOTIDE SEQUENCE [LARGE SCALE GENOMIC DNA]</scope>
    <source>
        <strain evidence="6 7">KCTC 19124</strain>
    </source>
</reference>
<comment type="caution">
    <text evidence="6">The sequence shown here is derived from an EMBL/GenBank/DDBJ whole genome shotgun (WGS) entry which is preliminary data.</text>
</comment>
<gene>
    <name evidence="6" type="ORF">R2Q92_05115</name>
</gene>
<evidence type="ECO:0000256" key="1">
    <source>
        <dbReference type="ARBA" id="ARBA00005695"/>
    </source>
</evidence>
<dbReference type="Pfam" id="PF00496">
    <property type="entry name" value="SBP_bac_5"/>
    <property type="match status" value="1"/>
</dbReference>
<dbReference type="CDD" id="cd00995">
    <property type="entry name" value="PBP2_NikA_DppA_OppA_like"/>
    <property type="match status" value="1"/>
</dbReference>
<organism evidence="6 7">
    <name type="scientific">Microbacterium aquimaris</name>
    <dbReference type="NCBI Taxonomy" id="459816"/>
    <lineage>
        <taxon>Bacteria</taxon>
        <taxon>Bacillati</taxon>
        <taxon>Actinomycetota</taxon>
        <taxon>Actinomycetes</taxon>
        <taxon>Micrococcales</taxon>
        <taxon>Microbacteriaceae</taxon>
        <taxon>Microbacterium</taxon>
    </lineage>
</organism>